<proteinExistence type="predicted"/>
<accession>A0A6C0ECS6</accession>
<reference evidence="1" key="1">
    <citation type="journal article" date="2020" name="Nature">
        <title>Giant virus diversity and host interactions through global metagenomics.</title>
        <authorList>
            <person name="Schulz F."/>
            <person name="Roux S."/>
            <person name="Paez-Espino D."/>
            <person name="Jungbluth S."/>
            <person name="Walsh D.A."/>
            <person name="Denef V.J."/>
            <person name="McMahon K.D."/>
            <person name="Konstantinidis K.T."/>
            <person name="Eloe-Fadrosh E.A."/>
            <person name="Kyrpides N.C."/>
            <person name="Woyke T."/>
        </authorList>
    </citation>
    <scope>NUCLEOTIDE SEQUENCE</scope>
    <source>
        <strain evidence="1">GVMAG-M-3300023179-2</strain>
    </source>
</reference>
<protein>
    <submittedName>
        <fullName evidence="1">Uncharacterized protein</fullName>
    </submittedName>
</protein>
<organism evidence="1">
    <name type="scientific">viral metagenome</name>
    <dbReference type="NCBI Taxonomy" id="1070528"/>
    <lineage>
        <taxon>unclassified sequences</taxon>
        <taxon>metagenomes</taxon>
        <taxon>organismal metagenomes</taxon>
    </lineage>
</organism>
<dbReference type="EMBL" id="MN739806">
    <property type="protein sequence ID" value="QHT26977.1"/>
    <property type="molecule type" value="Genomic_DNA"/>
</dbReference>
<evidence type="ECO:0000313" key="1">
    <source>
        <dbReference type="EMBL" id="QHT26977.1"/>
    </source>
</evidence>
<sequence length="34" mass="3989">MLLKNNIKKSLDFIYDLIATKYGKWSKNNDISVN</sequence>
<dbReference type="AlphaFoldDB" id="A0A6C0ECS6"/>
<name>A0A6C0ECS6_9ZZZZ</name>